<feature type="compositionally biased region" description="Low complexity" evidence="8">
    <location>
        <begin position="343"/>
        <end position="354"/>
    </location>
</feature>
<evidence type="ECO:0000256" key="1">
    <source>
        <dbReference type="ARBA" id="ARBA00004245"/>
    </source>
</evidence>
<feature type="coiled-coil region" evidence="7">
    <location>
        <begin position="18"/>
        <end position="94"/>
    </location>
</feature>
<dbReference type="GO" id="GO:0007010">
    <property type="term" value="P:cytoskeleton organization"/>
    <property type="evidence" value="ECO:0007669"/>
    <property type="project" value="InterPro"/>
</dbReference>
<proteinExistence type="inferred from homology"/>
<accession>A0AAF0W503</accession>
<keyword evidence="10" id="KW-1185">Reference proteome</keyword>
<reference evidence="9" key="1">
    <citation type="journal article" date="2016" name="Nat. Genet.">
        <title>A high-quality carrot genome assembly provides new insights into carotenoid accumulation and asterid genome evolution.</title>
        <authorList>
            <person name="Iorizzo M."/>
            <person name="Ellison S."/>
            <person name="Senalik D."/>
            <person name="Zeng P."/>
            <person name="Satapoomin P."/>
            <person name="Huang J."/>
            <person name="Bowman M."/>
            <person name="Iovene M."/>
            <person name="Sanseverino W."/>
            <person name="Cavagnaro P."/>
            <person name="Yildiz M."/>
            <person name="Macko-Podgorni A."/>
            <person name="Moranska E."/>
            <person name="Grzebelus E."/>
            <person name="Grzebelus D."/>
            <person name="Ashrafi H."/>
            <person name="Zheng Z."/>
            <person name="Cheng S."/>
            <person name="Spooner D."/>
            <person name="Van Deynze A."/>
            <person name="Simon P."/>
        </authorList>
    </citation>
    <scope>NUCLEOTIDE SEQUENCE</scope>
    <source>
        <tissue evidence="9">Leaf</tissue>
    </source>
</reference>
<evidence type="ECO:0000313" key="9">
    <source>
        <dbReference type="EMBL" id="WOG83142.1"/>
    </source>
</evidence>
<name>A0AAF0W503_DAUCS</name>
<dbReference type="InterPro" id="IPR009768">
    <property type="entry name" value="MAP70"/>
</dbReference>
<keyword evidence="3" id="KW-0963">Cytoplasm</keyword>
<feature type="region of interest" description="Disordered" evidence="8">
    <location>
        <begin position="332"/>
        <end position="373"/>
    </location>
</feature>
<dbReference type="PANTHER" id="PTHR31246">
    <property type="entry name" value="MICROTUBULE-ASSOCIATED PROTEIN 70-2"/>
    <property type="match status" value="1"/>
</dbReference>
<evidence type="ECO:0000313" key="10">
    <source>
        <dbReference type="Proteomes" id="UP000077755"/>
    </source>
</evidence>
<feature type="compositionally biased region" description="Polar residues" evidence="8">
    <location>
        <begin position="355"/>
        <end position="373"/>
    </location>
</feature>
<dbReference type="EMBL" id="CP093343">
    <property type="protein sequence ID" value="WOG83142.1"/>
    <property type="molecule type" value="Genomic_DNA"/>
</dbReference>
<dbReference type="GO" id="GO:0008017">
    <property type="term" value="F:microtubule binding"/>
    <property type="evidence" value="ECO:0007669"/>
    <property type="project" value="InterPro"/>
</dbReference>
<reference evidence="9" key="2">
    <citation type="submission" date="2022-03" db="EMBL/GenBank/DDBJ databases">
        <title>Draft title - Genomic analysis of global carrot germplasm unveils the trajectory of domestication and the origin of high carotenoid orange carrot.</title>
        <authorList>
            <person name="Iorizzo M."/>
            <person name="Ellison S."/>
            <person name="Senalik D."/>
            <person name="Macko-Podgorni A."/>
            <person name="Grzebelus D."/>
            <person name="Bostan H."/>
            <person name="Rolling W."/>
            <person name="Curaba J."/>
            <person name="Simon P."/>
        </authorList>
    </citation>
    <scope>NUCLEOTIDE SEQUENCE</scope>
    <source>
        <tissue evidence="9">Leaf</tissue>
    </source>
</reference>
<dbReference type="Pfam" id="PF07058">
    <property type="entry name" value="MAP70"/>
    <property type="match status" value="1"/>
</dbReference>
<feature type="coiled-coil region" evidence="7">
    <location>
        <begin position="128"/>
        <end position="308"/>
    </location>
</feature>
<evidence type="ECO:0000256" key="6">
    <source>
        <dbReference type="ARBA" id="ARBA00023212"/>
    </source>
</evidence>
<dbReference type="Proteomes" id="UP000077755">
    <property type="component" value="Chromosome 1"/>
</dbReference>
<keyword evidence="4" id="KW-0493">Microtubule</keyword>
<evidence type="ECO:0000256" key="4">
    <source>
        <dbReference type="ARBA" id="ARBA00022701"/>
    </source>
</evidence>
<dbReference type="AlphaFoldDB" id="A0AAF0W503"/>
<evidence type="ECO:0000256" key="5">
    <source>
        <dbReference type="ARBA" id="ARBA00023054"/>
    </source>
</evidence>
<sequence>MVGLEELVAHPDPVILELNRLQNQLKEKERELGDTRSEIKGLRTADVLKAKAVEELANELNKLDEKLRLNEALLEQKNLDIKKLTNEKKEALAAQYAAEATVRRVHADQKDDDSFPIESVIAPLEADIKMYKHEVMTLQEEKRALERLTKSKETALLEVEKILKSALERALVVEEIQNQNYELKRQIEICQEENKILEKTNRQKVIEVQKLGETIQELEEAILVGGAAANTIRDYRRRISELNEENRTLERELARIKVSANRVATVVANEWKDENDKVMPVKQWLEERRVMQAEMQRLRDKLAISERRANTEAQLKDKLKLRLKTLEEGLKQTPNITVNQKASSGSPKPGNSSSTENVSNGERMRSVSQPRASAINRNLQKPILEKELKRGNSLKMRYGFGELLVRKGLWSSRSKVGNIDELERAKTGKENDVNIDKMKENGSEVLDNVEPYVAVREDSESITGLNPQTDDSVSGFLYDKLQKEVISLRKSCEKKDNNLSAKDEEIKVLMKKVDTLVKALEVESRKIKRETAEREKNSAANMINGYNNSRKTKRSDLVYRRFQQY</sequence>
<feature type="compositionally biased region" description="Polar residues" evidence="8">
    <location>
        <begin position="332"/>
        <end position="342"/>
    </location>
</feature>
<dbReference type="PANTHER" id="PTHR31246:SF5">
    <property type="entry name" value="MICROTUBULE-ASSOCIATED PROTEIN 70-5"/>
    <property type="match status" value="1"/>
</dbReference>
<organism evidence="9 10">
    <name type="scientific">Daucus carota subsp. sativus</name>
    <name type="common">Carrot</name>
    <dbReference type="NCBI Taxonomy" id="79200"/>
    <lineage>
        <taxon>Eukaryota</taxon>
        <taxon>Viridiplantae</taxon>
        <taxon>Streptophyta</taxon>
        <taxon>Embryophyta</taxon>
        <taxon>Tracheophyta</taxon>
        <taxon>Spermatophyta</taxon>
        <taxon>Magnoliopsida</taxon>
        <taxon>eudicotyledons</taxon>
        <taxon>Gunneridae</taxon>
        <taxon>Pentapetalae</taxon>
        <taxon>asterids</taxon>
        <taxon>campanulids</taxon>
        <taxon>Apiales</taxon>
        <taxon>Apiaceae</taxon>
        <taxon>Apioideae</taxon>
        <taxon>Scandiceae</taxon>
        <taxon>Daucinae</taxon>
        <taxon>Daucus</taxon>
        <taxon>Daucus sect. Daucus</taxon>
    </lineage>
</organism>
<gene>
    <name evidence="9" type="ORF">DCAR_0102316</name>
</gene>
<keyword evidence="5 7" id="KW-0175">Coiled coil</keyword>
<dbReference type="GO" id="GO:0005874">
    <property type="term" value="C:microtubule"/>
    <property type="evidence" value="ECO:0007669"/>
    <property type="project" value="UniProtKB-KW"/>
</dbReference>
<comment type="similarity">
    <text evidence="2">Belongs to the MAP70 family.</text>
</comment>
<evidence type="ECO:0000256" key="7">
    <source>
        <dbReference type="SAM" id="Coils"/>
    </source>
</evidence>
<keyword evidence="6" id="KW-0206">Cytoskeleton</keyword>
<comment type="subcellular location">
    <subcellularLocation>
        <location evidence="1">Cytoplasm</location>
        <location evidence="1">Cytoskeleton</location>
    </subcellularLocation>
</comment>
<evidence type="ECO:0000256" key="3">
    <source>
        <dbReference type="ARBA" id="ARBA00022490"/>
    </source>
</evidence>
<protein>
    <submittedName>
        <fullName evidence="9">Uncharacterized protein</fullName>
    </submittedName>
</protein>
<evidence type="ECO:0000256" key="2">
    <source>
        <dbReference type="ARBA" id="ARBA00008825"/>
    </source>
</evidence>
<evidence type="ECO:0000256" key="8">
    <source>
        <dbReference type="SAM" id="MobiDB-lite"/>
    </source>
</evidence>